<evidence type="ECO:0000256" key="5">
    <source>
        <dbReference type="SAM" id="Phobius"/>
    </source>
</evidence>
<comment type="subcellular location">
    <subcellularLocation>
        <location evidence="1">Membrane</location>
        <topology evidence="1">Multi-pass membrane protein</topology>
    </subcellularLocation>
</comment>
<evidence type="ECO:0000256" key="3">
    <source>
        <dbReference type="ARBA" id="ARBA00022989"/>
    </source>
</evidence>
<keyword evidence="3 5" id="KW-1133">Transmembrane helix</keyword>
<feature type="transmembrane region" description="Helical" evidence="5">
    <location>
        <begin position="93"/>
        <end position="118"/>
    </location>
</feature>
<dbReference type="PANTHER" id="PTHR13659">
    <property type="entry name" value="AUTOSOMAL HIGHLY CONSERVED PROTEIN"/>
    <property type="match status" value="1"/>
</dbReference>
<reference evidence="7" key="1">
    <citation type="submission" date="2021-02" db="EMBL/GenBank/DDBJ databases">
        <authorList>
            <person name="Nowell W R."/>
        </authorList>
    </citation>
    <scope>NUCLEOTIDE SEQUENCE</scope>
</reference>
<dbReference type="PANTHER" id="PTHR13659:SF5">
    <property type="entry name" value="PROTEIN FAM8A1"/>
    <property type="match status" value="1"/>
</dbReference>
<proteinExistence type="predicted"/>
<dbReference type="InterPro" id="IPR039871">
    <property type="entry name" value="FAM8A1"/>
</dbReference>
<keyword evidence="4 5" id="KW-0472">Membrane</keyword>
<evidence type="ECO:0000256" key="2">
    <source>
        <dbReference type="ARBA" id="ARBA00022692"/>
    </source>
</evidence>
<evidence type="ECO:0000256" key="1">
    <source>
        <dbReference type="ARBA" id="ARBA00004141"/>
    </source>
</evidence>
<protein>
    <recommendedName>
        <fullName evidence="6">RDD domain-containing protein</fullName>
    </recommendedName>
</protein>
<dbReference type="Proteomes" id="UP000663860">
    <property type="component" value="Unassembled WGS sequence"/>
</dbReference>
<dbReference type="InterPro" id="IPR010432">
    <property type="entry name" value="RDD"/>
</dbReference>
<keyword evidence="2 5" id="KW-0812">Transmembrane</keyword>
<dbReference type="Pfam" id="PF06271">
    <property type="entry name" value="RDD"/>
    <property type="match status" value="1"/>
</dbReference>
<dbReference type="EMBL" id="CAJNOE010000317">
    <property type="protein sequence ID" value="CAF1144314.1"/>
    <property type="molecule type" value="Genomic_DNA"/>
</dbReference>
<accession>A0A814S982</accession>
<evidence type="ECO:0000259" key="6">
    <source>
        <dbReference type="Pfam" id="PF06271"/>
    </source>
</evidence>
<name>A0A814S982_9BILA</name>
<feature type="domain" description="RDD" evidence="6">
    <location>
        <begin position="86"/>
        <end position="245"/>
    </location>
</feature>
<evidence type="ECO:0000313" key="8">
    <source>
        <dbReference type="Proteomes" id="UP000663860"/>
    </source>
</evidence>
<dbReference type="GO" id="GO:0016020">
    <property type="term" value="C:membrane"/>
    <property type="evidence" value="ECO:0007669"/>
    <property type="project" value="UniProtKB-SubCell"/>
</dbReference>
<feature type="transmembrane region" description="Helical" evidence="5">
    <location>
        <begin position="152"/>
        <end position="171"/>
    </location>
</feature>
<organism evidence="7 8">
    <name type="scientific">Adineta steineri</name>
    <dbReference type="NCBI Taxonomy" id="433720"/>
    <lineage>
        <taxon>Eukaryota</taxon>
        <taxon>Metazoa</taxon>
        <taxon>Spiralia</taxon>
        <taxon>Gnathifera</taxon>
        <taxon>Rotifera</taxon>
        <taxon>Eurotatoria</taxon>
        <taxon>Bdelloidea</taxon>
        <taxon>Adinetida</taxon>
        <taxon>Adinetidae</taxon>
        <taxon>Adineta</taxon>
    </lineage>
</organism>
<comment type="caution">
    <text evidence="7">The sequence shown here is derived from an EMBL/GenBank/DDBJ whole genome shotgun (WGS) entry which is preliminary data.</text>
</comment>
<evidence type="ECO:0000313" key="7">
    <source>
        <dbReference type="EMBL" id="CAF1144314.1"/>
    </source>
</evidence>
<gene>
    <name evidence="7" type="ORF">IZO911_LOCUS25409</name>
</gene>
<evidence type="ECO:0000256" key="4">
    <source>
        <dbReference type="ARBA" id="ARBA00023136"/>
    </source>
</evidence>
<sequence length="305" mass="34419">MSSDSETSSVQAKPREMTVDEYSELLAKWQHAYYAWNTSCVTYHNMMMLNSLAQQIPILTTTTTLPTNRSPPFDPLAEIRNARLKVASVWRRFLAEAIDFIILHIFKILMIFVLANYLHLIDETHLSLSYMVSSILYEDSLSFPLELLCVELAYLVICIAFESFCLTRYAATPGKRLLRLRVLKCNHLQIQENGDVAIEPGTILNSGAALIRSSFKTLTSTFLFPTVIIALLTSQNRQTSYDVAASAVVVELERREALIRSSFKTLTSTFLFPTVIIALLTSQNRQTSYDVAASAVVVELERRES</sequence>
<dbReference type="AlphaFoldDB" id="A0A814S982"/>